<keyword evidence="1" id="KW-0812">Transmembrane</keyword>
<feature type="domain" description="DUF418" evidence="2">
    <location>
        <begin position="284"/>
        <end position="395"/>
    </location>
</feature>
<feature type="transmembrane region" description="Helical" evidence="1">
    <location>
        <begin position="23"/>
        <end position="44"/>
    </location>
</feature>
<keyword evidence="4" id="KW-1185">Reference proteome</keyword>
<gene>
    <name evidence="3" type="ORF">LQG66_34880</name>
</gene>
<protein>
    <submittedName>
        <fullName evidence="3">DUF418 domain-containing protein</fullName>
    </submittedName>
</protein>
<dbReference type="EMBL" id="CP088156">
    <property type="protein sequence ID" value="UFZ04315.1"/>
    <property type="molecule type" value="Genomic_DNA"/>
</dbReference>
<dbReference type="Pfam" id="PF04235">
    <property type="entry name" value="DUF418"/>
    <property type="match status" value="1"/>
</dbReference>
<evidence type="ECO:0000256" key="1">
    <source>
        <dbReference type="SAM" id="Phobius"/>
    </source>
</evidence>
<name>A0ABY3RA99_9BRAD</name>
<feature type="transmembrane region" description="Helical" evidence="1">
    <location>
        <begin position="96"/>
        <end position="121"/>
    </location>
</feature>
<dbReference type="InterPro" id="IPR052529">
    <property type="entry name" value="Bact_Transport_Assoc"/>
</dbReference>
<feature type="transmembrane region" description="Helical" evidence="1">
    <location>
        <begin position="298"/>
        <end position="319"/>
    </location>
</feature>
<feature type="transmembrane region" description="Helical" evidence="1">
    <location>
        <begin position="65"/>
        <end position="84"/>
    </location>
</feature>
<dbReference type="PANTHER" id="PTHR30590">
    <property type="entry name" value="INNER MEMBRANE PROTEIN"/>
    <property type="match status" value="1"/>
</dbReference>
<dbReference type="Proteomes" id="UP001431010">
    <property type="component" value="Chromosome"/>
</dbReference>
<feature type="transmembrane region" description="Helical" evidence="1">
    <location>
        <begin position="133"/>
        <end position="152"/>
    </location>
</feature>
<reference evidence="3" key="1">
    <citation type="journal article" date="2024" name="Antonie Van Leeuwenhoek">
        <title>Bradyrhizobium ontarionense sp. nov., a novel bacterial symbiont isolated from Aeschynomene indica (Indian jointvetch), harbours photosynthesis, nitrogen fixation and nitrous oxide (N2O) reductase genes.</title>
        <authorList>
            <person name="Bromfield E.S.P."/>
            <person name="Cloutier S."/>
        </authorList>
    </citation>
    <scope>NUCLEOTIDE SEQUENCE</scope>
    <source>
        <strain evidence="3">A19</strain>
    </source>
</reference>
<organism evidence="3 4">
    <name type="scientific">Bradyrhizobium ontarionense</name>
    <dbReference type="NCBI Taxonomy" id="2898149"/>
    <lineage>
        <taxon>Bacteria</taxon>
        <taxon>Pseudomonadati</taxon>
        <taxon>Pseudomonadota</taxon>
        <taxon>Alphaproteobacteria</taxon>
        <taxon>Hyphomicrobiales</taxon>
        <taxon>Nitrobacteraceae</taxon>
        <taxon>Bradyrhizobium</taxon>
    </lineage>
</organism>
<feature type="transmembrane region" description="Helical" evidence="1">
    <location>
        <begin position="243"/>
        <end position="261"/>
    </location>
</feature>
<evidence type="ECO:0000313" key="4">
    <source>
        <dbReference type="Proteomes" id="UP001431010"/>
    </source>
</evidence>
<dbReference type="InterPro" id="IPR007349">
    <property type="entry name" value="DUF418"/>
</dbReference>
<feature type="transmembrane region" description="Helical" evidence="1">
    <location>
        <begin position="356"/>
        <end position="377"/>
    </location>
</feature>
<dbReference type="RefSeq" id="WP_231320406.1">
    <property type="nucleotide sequence ID" value="NZ_CP088156.1"/>
</dbReference>
<feature type="transmembrane region" description="Helical" evidence="1">
    <location>
        <begin position="331"/>
        <end position="350"/>
    </location>
</feature>
<feature type="transmembrane region" description="Helical" evidence="1">
    <location>
        <begin position="273"/>
        <end position="292"/>
    </location>
</feature>
<sequence length="404" mass="44667">MRAPADTNNAHGPPLPVAAIDRLFSIDILRGLALFGVMAINVVFEFRVSIFRQFLPALRTQEAETTFFAGSLSPDMVALLWAVMADSPFNRTIEDILERAIAMKAFALFSLLFGVGLAMQFDRIIPHRRTILLLRRLLVLLAIGLLHLTLLWNGDILTEYALAGLSVLPFLFAPAWLIGAGSFAFLGLYFSGWLMQLMPLPGKAWMLPHVADANHVYATGSFAQVLAFRLAEIGAIAPLHLWIFPRTLGLFLLGILIWRCGVLRHARDHRTEFVLTALAALVMTIDAGPTLVTVTLALAYGALILAVANTALGLRLLGWAAPVGRMAFTNYLMQSAIFSLVFYGYGFGLFGRLSVAPALAIGMVVYALQAIASRWWLAYFRFGPVEWLWRSLMYGRRQPMRIAS</sequence>
<keyword evidence="1" id="KW-0472">Membrane</keyword>
<evidence type="ECO:0000259" key="2">
    <source>
        <dbReference type="Pfam" id="PF04235"/>
    </source>
</evidence>
<dbReference type="PANTHER" id="PTHR30590:SF2">
    <property type="entry name" value="INNER MEMBRANE PROTEIN"/>
    <property type="match status" value="1"/>
</dbReference>
<feature type="transmembrane region" description="Helical" evidence="1">
    <location>
        <begin position="172"/>
        <end position="195"/>
    </location>
</feature>
<keyword evidence="1" id="KW-1133">Transmembrane helix</keyword>
<proteinExistence type="predicted"/>
<evidence type="ECO:0000313" key="3">
    <source>
        <dbReference type="EMBL" id="UFZ04315.1"/>
    </source>
</evidence>
<feature type="transmembrane region" description="Helical" evidence="1">
    <location>
        <begin position="216"/>
        <end position="237"/>
    </location>
</feature>
<accession>A0ABY3RA99</accession>